<comment type="caution">
    <text evidence="1">The sequence shown here is derived from an EMBL/GenBank/DDBJ whole genome shotgun (WGS) entry which is preliminary data.</text>
</comment>
<dbReference type="GO" id="GO:0005524">
    <property type="term" value="F:ATP binding"/>
    <property type="evidence" value="ECO:0007669"/>
    <property type="project" value="TreeGrafter"/>
</dbReference>
<dbReference type="Pfam" id="PF03136">
    <property type="entry name" value="Pup_ligase"/>
    <property type="match status" value="1"/>
</dbReference>
<dbReference type="PANTHER" id="PTHR42307:SF2">
    <property type="entry name" value="PUP DEAMIDASE_DEPUPYLASE"/>
    <property type="match status" value="1"/>
</dbReference>
<reference evidence="1" key="1">
    <citation type="submission" date="2020-07" db="EMBL/GenBank/DDBJ databases">
        <title>Huge and variable diversity of episymbiotic CPR bacteria and DPANN archaea in groundwater ecosystems.</title>
        <authorList>
            <person name="He C.Y."/>
            <person name="Keren R."/>
            <person name="Whittaker M."/>
            <person name="Farag I.F."/>
            <person name="Doudna J."/>
            <person name="Cate J.H.D."/>
            <person name="Banfield J.F."/>
        </authorList>
    </citation>
    <scope>NUCLEOTIDE SEQUENCE</scope>
    <source>
        <strain evidence="1">NC_groundwater_1664_Pr3_B-0.1um_52_9</strain>
    </source>
</reference>
<dbReference type="GO" id="GO:0070490">
    <property type="term" value="P:protein pupylation"/>
    <property type="evidence" value="ECO:0007669"/>
    <property type="project" value="TreeGrafter"/>
</dbReference>
<dbReference type="PANTHER" id="PTHR42307">
    <property type="entry name" value="PUP DEAMIDASE/DEPUPYLASE"/>
    <property type="match status" value="1"/>
</dbReference>
<gene>
    <name evidence="1" type="ORF">HY912_01730</name>
</gene>
<protein>
    <submittedName>
        <fullName evidence="1">Proteasome accessory factor PafA2 family protein</fullName>
    </submittedName>
</protein>
<dbReference type="AlphaFoldDB" id="A0A9D6Z1Y0"/>
<dbReference type="InterPro" id="IPR004347">
    <property type="entry name" value="Pup_ligase/deamidase"/>
</dbReference>
<accession>A0A9D6Z1Y0</accession>
<dbReference type="Proteomes" id="UP000807825">
    <property type="component" value="Unassembled WGS sequence"/>
</dbReference>
<keyword evidence="1" id="KW-0647">Proteasome</keyword>
<proteinExistence type="predicted"/>
<dbReference type="GO" id="GO:0010498">
    <property type="term" value="P:proteasomal protein catabolic process"/>
    <property type="evidence" value="ECO:0007669"/>
    <property type="project" value="InterPro"/>
</dbReference>
<dbReference type="GO" id="GO:0019941">
    <property type="term" value="P:modification-dependent protein catabolic process"/>
    <property type="evidence" value="ECO:0007669"/>
    <property type="project" value="InterPro"/>
</dbReference>
<organism evidence="1 2">
    <name type="scientific">Desulfomonile tiedjei</name>
    <dbReference type="NCBI Taxonomy" id="2358"/>
    <lineage>
        <taxon>Bacteria</taxon>
        <taxon>Pseudomonadati</taxon>
        <taxon>Thermodesulfobacteriota</taxon>
        <taxon>Desulfomonilia</taxon>
        <taxon>Desulfomonilales</taxon>
        <taxon>Desulfomonilaceae</taxon>
        <taxon>Desulfomonile</taxon>
    </lineage>
</organism>
<dbReference type="EMBL" id="JACRDE010000050">
    <property type="protein sequence ID" value="MBI5248189.1"/>
    <property type="molecule type" value="Genomic_DNA"/>
</dbReference>
<name>A0A9D6Z1Y0_9BACT</name>
<dbReference type="GO" id="GO:0000502">
    <property type="term" value="C:proteasome complex"/>
    <property type="evidence" value="ECO:0007669"/>
    <property type="project" value="UniProtKB-KW"/>
</dbReference>
<sequence>MKSRIFGTECEYALFHSQGEGKSKSRWEDELLLEHLKGITQYLMSALKVVGYPLAGEFLGNGGRFYIDRGAHPEYATPECASVSDVVAHEKAGDRIVWELAELAGFLLAQAGKTGKLHVFKNNVDAFGTTYGCHENYLVAPRAMESISFIVPFLVTRQIFTGAGRVMKGGTTQTGPFQLSQRADFIDRVFSDRTSQVRGIINLRKREIPRQGQNRRLHILVGDSNMSEYALGLRAGTTSLVLRLLEEDAFHDMPVLESSVEAMKDISRRFDCPVKLENRQGRYNALDIQTIYLEKVHRFFGQHEPGLGEEEILQLWSNTLTGLRKVKISSENWTLEDDPEDLKRRIDWILKLWLINRVQQNKRFDWQDYRLQHLDARYHDLDPVSGIFQRCQELNLTDRMVNDNEIRKAKVVPPDDTRAWTRGMTIQSASGKNVDVIVQNWETIDIVARPKGRSSNHPFDRHRRMVNRLEIKMEDPLVVDHASILEKVRDFVEMWD</sequence>
<evidence type="ECO:0000313" key="2">
    <source>
        <dbReference type="Proteomes" id="UP000807825"/>
    </source>
</evidence>
<evidence type="ECO:0000313" key="1">
    <source>
        <dbReference type="EMBL" id="MBI5248189.1"/>
    </source>
</evidence>